<evidence type="ECO:0008006" key="4">
    <source>
        <dbReference type="Google" id="ProtNLM"/>
    </source>
</evidence>
<reference evidence="2 3" key="1">
    <citation type="submission" date="2014-02" db="EMBL/GenBank/DDBJ databases">
        <title>The genome sequence of Colletotrichum simmondsii CBS122122.</title>
        <authorList>
            <person name="Baroncelli R."/>
            <person name="Thon M.R."/>
        </authorList>
    </citation>
    <scope>NUCLEOTIDE SEQUENCE [LARGE SCALE GENOMIC DNA]</scope>
    <source>
        <strain evidence="2 3">CBS122122</strain>
    </source>
</reference>
<proteinExistence type="inferred from homology"/>
<dbReference type="Gene3D" id="1.10.12.10">
    <property type="entry name" value="Lyase 2-enoyl-coa Hydratase, Chain A, domain 2"/>
    <property type="match status" value="1"/>
</dbReference>
<dbReference type="PANTHER" id="PTHR43684:SF4">
    <property type="entry name" value="ENOYL-COA HYDRATASE_ISOMERASE FAMILY PROTEIN (AFU_ORTHOLOGUE AFUA_1G01890)"/>
    <property type="match status" value="1"/>
</dbReference>
<evidence type="ECO:0000313" key="3">
    <source>
        <dbReference type="Proteomes" id="UP000070328"/>
    </source>
</evidence>
<sequence>MFNAIVPQVPDLYSSLNYKDIIVSNVPHDAPTVTKVIIVTLNRPERHNAVNGNILEELVSVFNTIDRDDRVRAIVLTGAGKSFCAGMDLSEGPGGLMKIKQNADAMNQWKDPGGRVALAISGCSKPTIVAVNGGAAGFGATSILSAAIRVAWQDAKINMPFARRGLTMESVSAFYLPKLIGLSKANHIVTTGSTYTASDPVVSGLFSKLLPTPEETVRYAIEIATDIAENTSIMSTKLMRDMMLYCPDTPEETHDLDSKVFITSFGSKDNVEGLTSFMEKRKAEFSGGLDKSAFSFYPWWKPETFRSKI</sequence>
<dbReference type="Pfam" id="PF00378">
    <property type="entry name" value="ECH_1"/>
    <property type="match status" value="1"/>
</dbReference>
<dbReference type="CDD" id="cd06558">
    <property type="entry name" value="crotonase-like"/>
    <property type="match status" value="1"/>
</dbReference>
<accession>A0A135T7C4</accession>
<dbReference type="InterPro" id="IPR051053">
    <property type="entry name" value="ECH/Chromodomain_protein"/>
</dbReference>
<dbReference type="PANTHER" id="PTHR43684">
    <property type="match status" value="1"/>
</dbReference>
<comment type="similarity">
    <text evidence="1">Belongs to the enoyl-CoA hydratase/isomerase family.</text>
</comment>
<comment type="caution">
    <text evidence="2">The sequence shown here is derived from an EMBL/GenBank/DDBJ whole genome shotgun (WGS) entry which is preliminary data.</text>
</comment>
<organism evidence="2 3">
    <name type="scientific">Colletotrichum simmondsii</name>
    <dbReference type="NCBI Taxonomy" id="703756"/>
    <lineage>
        <taxon>Eukaryota</taxon>
        <taxon>Fungi</taxon>
        <taxon>Dikarya</taxon>
        <taxon>Ascomycota</taxon>
        <taxon>Pezizomycotina</taxon>
        <taxon>Sordariomycetes</taxon>
        <taxon>Hypocreomycetidae</taxon>
        <taxon>Glomerellales</taxon>
        <taxon>Glomerellaceae</taxon>
        <taxon>Colletotrichum</taxon>
        <taxon>Colletotrichum acutatum species complex</taxon>
    </lineage>
</organism>
<name>A0A135T7C4_9PEZI</name>
<protein>
    <recommendedName>
        <fullName evidence="4">Enoyl-CoA hydratase/isomerase</fullName>
    </recommendedName>
</protein>
<keyword evidence="3" id="KW-1185">Reference proteome</keyword>
<dbReference type="InterPro" id="IPR014748">
    <property type="entry name" value="Enoyl-CoA_hydra_C"/>
</dbReference>
<evidence type="ECO:0000313" key="2">
    <source>
        <dbReference type="EMBL" id="KXH44049.1"/>
    </source>
</evidence>
<dbReference type="SUPFAM" id="SSF52096">
    <property type="entry name" value="ClpP/crotonase"/>
    <property type="match status" value="1"/>
</dbReference>
<evidence type="ECO:0000256" key="1">
    <source>
        <dbReference type="ARBA" id="ARBA00005254"/>
    </source>
</evidence>
<dbReference type="OrthoDB" id="2018133at2759"/>
<dbReference type="Proteomes" id="UP000070328">
    <property type="component" value="Unassembled WGS sequence"/>
</dbReference>
<dbReference type="InterPro" id="IPR001753">
    <property type="entry name" value="Enoyl-CoA_hydra/iso"/>
</dbReference>
<dbReference type="EMBL" id="JFBX01000255">
    <property type="protein sequence ID" value="KXH44049.1"/>
    <property type="molecule type" value="Genomic_DNA"/>
</dbReference>
<dbReference type="InterPro" id="IPR029045">
    <property type="entry name" value="ClpP/crotonase-like_dom_sf"/>
</dbReference>
<dbReference type="AlphaFoldDB" id="A0A135T7C4"/>
<gene>
    <name evidence="2" type="ORF">CSIM01_04353</name>
</gene>
<dbReference type="Gene3D" id="3.90.226.10">
    <property type="entry name" value="2-enoyl-CoA Hydratase, Chain A, domain 1"/>
    <property type="match status" value="1"/>
</dbReference>